<keyword evidence="1" id="KW-0175">Coiled coil</keyword>
<dbReference type="EMBL" id="PYDT01000179">
    <property type="protein sequence ID" value="THU43161.1"/>
    <property type="molecule type" value="Genomic_DNA"/>
</dbReference>
<gene>
    <name evidence="2" type="ORF">C4D60_Mb00t07090</name>
</gene>
<name>A0A4S8I5Y5_MUSBA</name>
<reference evidence="2 3" key="1">
    <citation type="journal article" date="2019" name="Nat. Plants">
        <title>Genome sequencing of Musa balbisiana reveals subgenome evolution and function divergence in polyploid bananas.</title>
        <authorList>
            <person name="Yao X."/>
        </authorList>
    </citation>
    <scope>NUCLEOTIDE SEQUENCE [LARGE SCALE GENOMIC DNA]</scope>
    <source>
        <strain evidence="3">cv. DH-PKW</strain>
        <tissue evidence="2">Leaves</tissue>
    </source>
</reference>
<accession>A0A4S8I5Y5</accession>
<evidence type="ECO:0000313" key="2">
    <source>
        <dbReference type="EMBL" id="THU43161.1"/>
    </source>
</evidence>
<dbReference type="AlphaFoldDB" id="A0A4S8I5Y5"/>
<protein>
    <submittedName>
        <fullName evidence="2">Uncharacterized protein</fullName>
    </submittedName>
</protein>
<organism evidence="2 3">
    <name type="scientific">Musa balbisiana</name>
    <name type="common">Banana</name>
    <dbReference type="NCBI Taxonomy" id="52838"/>
    <lineage>
        <taxon>Eukaryota</taxon>
        <taxon>Viridiplantae</taxon>
        <taxon>Streptophyta</taxon>
        <taxon>Embryophyta</taxon>
        <taxon>Tracheophyta</taxon>
        <taxon>Spermatophyta</taxon>
        <taxon>Magnoliopsida</taxon>
        <taxon>Liliopsida</taxon>
        <taxon>Zingiberales</taxon>
        <taxon>Musaceae</taxon>
        <taxon>Musa</taxon>
    </lineage>
</organism>
<evidence type="ECO:0000256" key="1">
    <source>
        <dbReference type="SAM" id="Coils"/>
    </source>
</evidence>
<proteinExistence type="predicted"/>
<evidence type="ECO:0000313" key="3">
    <source>
        <dbReference type="Proteomes" id="UP000317650"/>
    </source>
</evidence>
<keyword evidence="3" id="KW-1185">Reference proteome</keyword>
<dbReference type="Proteomes" id="UP000317650">
    <property type="component" value="Unassembled WGS sequence"/>
</dbReference>
<comment type="caution">
    <text evidence="2">The sequence shown here is derived from an EMBL/GenBank/DDBJ whole genome shotgun (WGS) entry which is preliminary data.</text>
</comment>
<feature type="coiled-coil region" evidence="1">
    <location>
        <begin position="73"/>
        <end position="103"/>
    </location>
</feature>
<sequence length="229" mass="25099">MDEVHARAGPDADAVVEQRALGLEAEVERLWSELQASTKRGVELQTRLEAPEGNNAELQTRLRASVAEARSARADSLELIRRLEESRAEARRASKDLEAEIRLRPEKDKKLIEDYKGSSGFQLGLVRTGRTRVVEYPPVTLRSRSGEFVLKAGLRGMSSRTYSRVGCFGCGFDRVGLVIPRHSEALLLAPKCWGKQLYAVASGPTRLVLGPNGGNLPGGSSRLQRSSTC</sequence>